<proteinExistence type="predicted"/>
<name>A0A1A8XEX5_9PROT</name>
<evidence type="ECO:0000313" key="2">
    <source>
        <dbReference type="EMBL" id="SBT03739.1"/>
    </source>
</evidence>
<evidence type="ECO:0000256" key="1">
    <source>
        <dbReference type="SAM" id="MobiDB-lite"/>
    </source>
</evidence>
<dbReference type="EMBL" id="FLQX01000015">
    <property type="protein sequence ID" value="SBT03739.1"/>
    <property type="molecule type" value="Genomic_DNA"/>
</dbReference>
<evidence type="ECO:0000313" key="3">
    <source>
        <dbReference type="Proteomes" id="UP000199169"/>
    </source>
</evidence>
<dbReference type="Proteomes" id="UP000199169">
    <property type="component" value="Unassembled WGS sequence"/>
</dbReference>
<reference evidence="2 3" key="1">
    <citation type="submission" date="2016-06" db="EMBL/GenBank/DDBJ databases">
        <authorList>
            <person name="Kjaerup R.B."/>
            <person name="Dalgaard T.S."/>
            <person name="Juul-Madsen H.R."/>
        </authorList>
    </citation>
    <scope>NUCLEOTIDE SEQUENCE [LARGE SCALE GENOMIC DNA]</scope>
    <source>
        <strain evidence="2">3</strain>
    </source>
</reference>
<keyword evidence="3" id="KW-1185">Reference proteome</keyword>
<sequence length="55" mass="6232">MRRRTLTAFPAPAGMNRNFDLSIAFVICVPRARGDEPNAKHTVNENRLRSPRPRG</sequence>
<organism evidence="2 3">
    <name type="scientific">Candidatus Accumulibacter aalborgensis</name>
    <dbReference type="NCBI Taxonomy" id="1860102"/>
    <lineage>
        <taxon>Bacteria</taxon>
        <taxon>Pseudomonadati</taxon>
        <taxon>Pseudomonadota</taxon>
        <taxon>Betaproteobacteria</taxon>
        <taxon>Candidatus Accumulibacter</taxon>
    </lineage>
</organism>
<accession>A0A1A8XEX5</accession>
<protein>
    <submittedName>
        <fullName evidence="2">Uncharacterized protein</fullName>
    </submittedName>
</protein>
<dbReference type="AntiFam" id="ANF00057">
    <property type="entry name" value="Translation of E. coli type CRISPR repeat"/>
</dbReference>
<dbReference type="AlphaFoldDB" id="A0A1A8XEX5"/>
<feature type="region of interest" description="Disordered" evidence="1">
    <location>
        <begin position="34"/>
        <end position="55"/>
    </location>
</feature>
<feature type="compositionally biased region" description="Basic and acidic residues" evidence="1">
    <location>
        <begin position="34"/>
        <end position="48"/>
    </location>
</feature>
<gene>
    <name evidence="2" type="ORF">ACCAA_1110027</name>
</gene>